<evidence type="ECO:0000256" key="1">
    <source>
        <dbReference type="SAM" id="Phobius"/>
    </source>
</evidence>
<dbReference type="EMBL" id="LWDP01000036">
    <property type="protein sequence ID" value="ORD93991.1"/>
    <property type="molecule type" value="Genomic_DNA"/>
</dbReference>
<evidence type="ECO:0000313" key="3">
    <source>
        <dbReference type="Proteomes" id="UP000192639"/>
    </source>
</evidence>
<dbReference type="VEuPathDB" id="MicrosporidiaDB:ECANGB1_1271"/>
<keyword evidence="1" id="KW-1133">Transmembrane helix</keyword>
<keyword evidence="1" id="KW-0812">Transmembrane</keyword>
<gene>
    <name evidence="2" type="ORF">ECANGB1_1271</name>
</gene>
<reference evidence="2 3" key="1">
    <citation type="journal article" date="2017" name="Environ. Microbiol.">
        <title>Decay of the glycolytic pathway and adaptation to intranuclear parasitism within Enterocytozoonidae microsporidia.</title>
        <authorList>
            <person name="Wiredu Boakye D."/>
            <person name="Jaroenlak P."/>
            <person name="Prachumwat A."/>
            <person name="Williams T.A."/>
            <person name="Bateman K.S."/>
            <person name="Itsathitphaisarn O."/>
            <person name="Sritunyalucksana K."/>
            <person name="Paszkiewicz K.H."/>
            <person name="Moore K.A."/>
            <person name="Stentiford G.D."/>
            <person name="Williams B.A."/>
        </authorList>
    </citation>
    <scope>NUCLEOTIDE SEQUENCE [LARGE SCALE GENOMIC DNA]</scope>
    <source>
        <strain evidence="2 3">GB1</strain>
    </source>
</reference>
<dbReference type="AlphaFoldDB" id="A0A1Y1S6E2"/>
<proteinExistence type="predicted"/>
<organism evidence="2 3">
    <name type="scientific">Enterospora canceri</name>
    <dbReference type="NCBI Taxonomy" id="1081671"/>
    <lineage>
        <taxon>Eukaryota</taxon>
        <taxon>Fungi</taxon>
        <taxon>Fungi incertae sedis</taxon>
        <taxon>Microsporidia</taxon>
        <taxon>Enterocytozoonidae</taxon>
        <taxon>Enterospora</taxon>
    </lineage>
</organism>
<accession>A0A1Y1S6E2</accession>
<protein>
    <submittedName>
        <fullName evidence="2">Uncharacterized protein</fullName>
    </submittedName>
</protein>
<evidence type="ECO:0000313" key="2">
    <source>
        <dbReference type="EMBL" id="ORD93991.1"/>
    </source>
</evidence>
<sequence length="70" mass="7948">MCMTDVLSIAIILRFFSDPVFIPTCLMLSIVGIGFSFCVNLMFNIILTTIIFRKMMATDNKSLKHVVKSR</sequence>
<keyword evidence="1" id="KW-0472">Membrane</keyword>
<keyword evidence="3" id="KW-1185">Reference proteome</keyword>
<feature type="transmembrane region" description="Helical" evidence="1">
    <location>
        <begin position="27"/>
        <end position="52"/>
    </location>
</feature>
<dbReference type="Proteomes" id="UP000192639">
    <property type="component" value="Unassembled WGS sequence"/>
</dbReference>
<comment type="caution">
    <text evidence="2">The sequence shown here is derived from an EMBL/GenBank/DDBJ whole genome shotgun (WGS) entry which is preliminary data.</text>
</comment>
<name>A0A1Y1S6E2_9MICR</name>